<evidence type="ECO:0000259" key="2">
    <source>
        <dbReference type="PROSITE" id="PS51464"/>
    </source>
</evidence>
<dbReference type="InterPro" id="IPR046348">
    <property type="entry name" value="SIS_dom_sf"/>
</dbReference>
<dbReference type="AlphaFoldDB" id="A0A917DEI8"/>
<gene>
    <name evidence="3" type="ORF">GCM10010915_08380</name>
</gene>
<dbReference type="InterPro" id="IPR000281">
    <property type="entry name" value="HTH_RpiR"/>
</dbReference>
<dbReference type="GO" id="GO:0097367">
    <property type="term" value="F:carbohydrate derivative binding"/>
    <property type="evidence" value="ECO:0007669"/>
    <property type="project" value="InterPro"/>
</dbReference>
<dbReference type="Pfam" id="PF01380">
    <property type="entry name" value="SIS"/>
    <property type="match status" value="1"/>
</dbReference>
<feature type="domain" description="SIS" evidence="2">
    <location>
        <begin position="126"/>
        <end position="264"/>
    </location>
</feature>
<evidence type="ECO:0000259" key="1">
    <source>
        <dbReference type="PROSITE" id="PS51071"/>
    </source>
</evidence>
<dbReference type="Pfam" id="PF01418">
    <property type="entry name" value="HTH_6"/>
    <property type="match status" value="1"/>
</dbReference>
<dbReference type="Gene3D" id="1.10.10.10">
    <property type="entry name" value="Winged helix-like DNA-binding domain superfamily/Winged helix DNA-binding domain"/>
    <property type="match status" value="1"/>
</dbReference>
<sequence length="286" mass="30620">MTLRERVEAMWQNLSPTEQRIAEALLRCPPEKLVFSTAADLAQLSSTSDASVIRMSRRLGYSGLPGLKREAGAALTRESDPRSRLERRIAELGPDLNAALTGVITDARERLDETELSQDMAQLGAAVALISKASEVVSYGVGGSELAARHLSLKLNRLGHRSRHVGTTGFRLADDLLSLQASDVVVLYVPGRMLRDAEVLIERARAVGASCIAVSERDLAERLSSTVDVALIAPQSAGGSTAEALTALIVTDVLLLGVAALDEPRALYTSDLLSTLRQRLMGDASH</sequence>
<dbReference type="InterPro" id="IPR001347">
    <property type="entry name" value="SIS_dom"/>
</dbReference>
<feature type="domain" description="HTH rpiR-type" evidence="1">
    <location>
        <begin position="1"/>
        <end position="78"/>
    </location>
</feature>
<protein>
    <submittedName>
        <fullName evidence="3">RpiR family transcriptional regulator</fullName>
    </submittedName>
</protein>
<organism evidence="3 4">
    <name type="scientific">Microbacterium faecale</name>
    <dbReference type="NCBI Taxonomy" id="1804630"/>
    <lineage>
        <taxon>Bacteria</taxon>
        <taxon>Bacillati</taxon>
        <taxon>Actinomycetota</taxon>
        <taxon>Actinomycetes</taxon>
        <taxon>Micrococcales</taxon>
        <taxon>Microbacteriaceae</taxon>
        <taxon>Microbacterium</taxon>
    </lineage>
</organism>
<keyword evidence="4" id="KW-1185">Reference proteome</keyword>
<dbReference type="InterPro" id="IPR036388">
    <property type="entry name" value="WH-like_DNA-bd_sf"/>
</dbReference>
<dbReference type="GO" id="GO:0003700">
    <property type="term" value="F:DNA-binding transcription factor activity"/>
    <property type="evidence" value="ECO:0007669"/>
    <property type="project" value="InterPro"/>
</dbReference>
<evidence type="ECO:0000313" key="3">
    <source>
        <dbReference type="EMBL" id="GGD30421.1"/>
    </source>
</evidence>
<dbReference type="PANTHER" id="PTHR30514">
    <property type="entry name" value="GLUCOKINASE"/>
    <property type="match status" value="1"/>
</dbReference>
<dbReference type="PANTHER" id="PTHR30514:SF1">
    <property type="entry name" value="HTH-TYPE TRANSCRIPTIONAL REGULATOR HEXR-RELATED"/>
    <property type="match status" value="1"/>
</dbReference>
<dbReference type="InterPro" id="IPR047640">
    <property type="entry name" value="RpiR-like"/>
</dbReference>
<reference evidence="3" key="1">
    <citation type="journal article" date="2014" name="Int. J. Syst. Evol. Microbiol.">
        <title>Complete genome sequence of Corynebacterium casei LMG S-19264T (=DSM 44701T), isolated from a smear-ripened cheese.</title>
        <authorList>
            <consortium name="US DOE Joint Genome Institute (JGI-PGF)"/>
            <person name="Walter F."/>
            <person name="Albersmeier A."/>
            <person name="Kalinowski J."/>
            <person name="Ruckert C."/>
        </authorList>
    </citation>
    <scope>NUCLEOTIDE SEQUENCE</scope>
    <source>
        <strain evidence="3">CGMCC 1.15152</strain>
    </source>
</reference>
<accession>A0A917DEI8</accession>
<dbReference type="Gene3D" id="3.40.50.10490">
    <property type="entry name" value="Glucose-6-phosphate isomerase like protein, domain 1"/>
    <property type="match status" value="1"/>
</dbReference>
<reference evidence="3" key="2">
    <citation type="submission" date="2020-09" db="EMBL/GenBank/DDBJ databases">
        <authorList>
            <person name="Sun Q."/>
            <person name="Zhou Y."/>
        </authorList>
    </citation>
    <scope>NUCLEOTIDE SEQUENCE</scope>
    <source>
        <strain evidence="3">CGMCC 1.15152</strain>
    </source>
</reference>
<dbReference type="SUPFAM" id="SSF46689">
    <property type="entry name" value="Homeodomain-like"/>
    <property type="match status" value="1"/>
</dbReference>
<evidence type="ECO:0000313" key="4">
    <source>
        <dbReference type="Proteomes" id="UP000633205"/>
    </source>
</evidence>
<comment type="caution">
    <text evidence="3">The sequence shown here is derived from an EMBL/GenBank/DDBJ whole genome shotgun (WGS) entry which is preliminary data.</text>
</comment>
<name>A0A917DEI8_9MICO</name>
<dbReference type="PROSITE" id="PS51464">
    <property type="entry name" value="SIS"/>
    <property type="match status" value="1"/>
</dbReference>
<dbReference type="InterPro" id="IPR009057">
    <property type="entry name" value="Homeodomain-like_sf"/>
</dbReference>
<dbReference type="GO" id="GO:0003677">
    <property type="term" value="F:DNA binding"/>
    <property type="evidence" value="ECO:0007669"/>
    <property type="project" value="InterPro"/>
</dbReference>
<dbReference type="EMBL" id="BMHO01000001">
    <property type="protein sequence ID" value="GGD30421.1"/>
    <property type="molecule type" value="Genomic_DNA"/>
</dbReference>
<dbReference type="PROSITE" id="PS51071">
    <property type="entry name" value="HTH_RPIR"/>
    <property type="match status" value="1"/>
</dbReference>
<proteinExistence type="predicted"/>
<dbReference type="GO" id="GO:1901135">
    <property type="term" value="P:carbohydrate derivative metabolic process"/>
    <property type="evidence" value="ECO:0007669"/>
    <property type="project" value="InterPro"/>
</dbReference>
<dbReference type="Proteomes" id="UP000633205">
    <property type="component" value="Unassembled WGS sequence"/>
</dbReference>
<dbReference type="SUPFAM" id="SSF53697">
    <property type="entry name" value="SIS domain"/>
    <property type="match status" value="1"/>
</dbReference>